<dbReference type="Pfam" id="PF00126">
    <property type="entry name" value="HTH_1"/>
    <property type="match status" value="1"/>
</dbReference>
<dbReference type="GO" id="GO:0032993">
    <property type="term" value="C:protein-DNA complex"/>
    <property type="evidence" value="ECO:0007669"/>
    <property type="project" value="TreeGrafter"/>
</dbReference>
<keyword evidence="4" id="KW-0804">Transcription</keyword>
<evidence type="ECO:0000313" key="7">
    <source>
        <dbReference type="Proteomes" id="UP000271554"/>
    </source>
</evidence>
<dbReference type="SUPFAM" id="SSF53850">
    <property type="entry name" value="Periplasmic binding protein-like II"/>
    <property type="match status" value="1"/>
</dbReference>
<dbReference type="EMBL" id="CP032698">
    <property type="protein sequence ID" value="AYG83101.1"/>
    <property type="molecule type" value="Genomic_DNA"/>
</dbReference>
<feature type="domain" description="HTH lysR-type" evidence="5">
    <location>
        <begin position="9"/>
        <end position="60"/>
    </location>
</feature>
<dbReference type="Proteomes" id="UP000271554">
    <property type="component" value="Chromosome"/>
</dbReference>
<keyword evidence="2" id="KW-0805">Transcription regulation</keyword>
<dbReference type="Gene3D" id="1.10.10.10">
    <property type="entry name" value="Winged helix-like DNA-binding domain superfamily/Winged helix DNA-binding domain"/>
    <property type="match status" value="1"/>
</dbReference>
<dbReference type="PANTHER" id="PTHR30346:SF29">
    <property type="entry name" value="LYSR SUBSTRATE-BINDING"/>
    <property type="match status" value="1"/>
</dbReference>
<dbReference type="InterPro" id="IPR036388">
    <property type="entry name" value="WH-like_DNA-bd_sf"/>
</dbReference>
<evidence type="ECO:0000313" key="6">
    <source>
        <dbReference type="EMBL" id="AYG83101.1"/>
    </source>
</evidence>
<reference evidence="6 7" key="1">
    <citation type="submission" date="2018-10" db="EMBL/GenBank/DDBJ databases">
        <title>Relationship between Morphology and Antimicrobial Activity in Streptomyces.</title>
        <authorList>
            <person name="Kang H.J."/>
            <person name="Kim S.B."/>
        </authorList>
    </citation>
    <scope>NUCLEOTIDE SEQUENCE [LARGE SCALE GENOMIC DNA]</scope>
    <source>
        <strain evidence="6 7">BH38</strain>
    </source>
</reference>
<organism evidence="6 7">
    <name type="scientific">Streptomyces hundungensis</name>
    <dbReference type="NCBI Taxonomy" id="1077946"/>
    <lineage>
        <taxon>Bacteria</taxon>
        <taxon>Bacillati</taxon>
        <taxon>Actinomycetota</taxon>
        <taxon>Actinomycetes</taxon>
        <taxon>Kitasatosporales</taxon>
        <taxon>Streptomycetaceae</taxon>
        <taxon>Streptomyces</taxon>
    </lineage>
</organism>
<dbReference type="Gene3D" id="3.40.190.10">
    <property type="entry name" value="Periplasmic binding protein-like II"/>
    <property type="match status" value="2"/>
</dbReference>
<dbReference type="PROSITE" id="PS50931">
    <property type="entry name" value="HTH_LYSR"/>
    <property type="match status" value="1"/>
</dbReference>
<evidence type="ECO:0000256" key="4">
    <source>
        <dbReference type="ARBA" id="ARBA00023163"/>
    </source>
</evidence>
<dbReference type="GO" id="GO:0003677">
    <property type="term" value="F:DNA binding"/>
    <property type="evidence" value="ECO:0007669"/>
    <property type="project" value="UniProtKB-KW"/>
</dbReference>
<evidence type="ECO:0000256" key="3">
    <source>
        <dbReference type="ARBA" id="ARBA00023125"/>
    </source>
</evidence>
<dbReference type="InterPro" id="IPR036390">
    <property type="entry name" value="WH_DNA-bd_sf"/>
</dbReference>
<name>A0A387HK69_9ACTN</name>
<dbReference type="Pfam" id="PF03466">
    <property type="entry name" value="LysR_substrate"/>
    <property type="match status" value="1"/>
</dbReference>
<dbReference type="InterPro" id="IPR000847">
    <property type="entry name" value="LysR_HTH_N"/>
</dbReference>
<dbReference type="PRINTS" id="PR00039">
    <property type="entry name" value="HTHLYSR"/>
</dbReference>
<keyword evidence="7" id="KW-1185">Reference proteome</keyword>
<dbReference type="FunFam" id="1.10.10.10:FF:000001">
    <property type="entry name" value="LysR family transcriptional regulator"/>
    <property type="match status" value="1"/>
</dbReference>
<accession>A0A387HK69</accession>
<keyword evidence="3" id="KW-0238">DNA-binding</keyword>
<dbReference type="PANTHER" id="PTHR30346">
    <property type="entry name" value="TRANSCRIPTIONAL DUAL REGULATOR HCAR-RELATED"/>
    <property type="match status" value="1"/>
</dbReference>
<dbReference type="AlphaFoldDB" id="A0A387HK69"/>
<evidence type="ECO:0000256" key="1">
    <source>
        <dbReference type="ARBA" id="ARBA00009437"/>
    </source>
</evidence>
<dbReference type="GO" id="GO:0003700">
    <property type="term" value="F:DNA-binding transcription factor activity"/>
    <property type="evidence" value="ECO:0007669"/>
    <property type="project" value="InterPro"/>
</dbReference>
<proteinExistence type="inferred from homology"/>
<comment type="similarity">
    <text evidence="1">Belongs to the LysR transcriptional regulatory family.</text>
</comment>
<dbReference type="KEGG" id="shun:DWB77_05296"/>
<protein>
    <submittedName>
        <fullName evidence="6">HTH-type transcriptional regulator GltC</fullName>
    </submittedName>
</protein>
<evidence type="ECO:0000256" key="2">
    <source>
        <dbReference type="ARBA" id="ARBA00023015"/>
    </source>
</evidence>
<sequence length="304" mass="32358">MPVTHSLYEVFLRVAADRSFTSAAASLGYTQSAVSRQVQSLETELGARLFDRLPRGVRLTEAGRVLLPHAEAVRDRLTAARAELDALRTLDGGLLRIGAFATADAALLPRALAAFRALRPGVSVARTEGPSAKHLRLLAAGDLDVAVVSDTAGQSLDGCTLHHLLDEPMYVALPQGHRLAGRGEVRLSELADEEWVAGSARPEDTLLRSAAEAGFRPRTAYVVQDWIAKQGFVAAGLGVTLLPALAADSVRADITLAGVHPEDVPRRAVYAATPRGLTHSPATSAFLAQLRRSARELMDDVAAR</sequence>
<dbReference type="InterPro" id="IPR005119">
    <property type="entry name" value="LysR_subst-bd"/>
</dbReference>
<evidence type="ECO:0000259" key="5">
    <source>
        <dbReference type="PROSITE" id="PS50931"/>
    </source>
</evidence>
<dbReference type="SUPFAM" id="SSF46785">
    <property type="entry name" value="Winged helix' DNA-binding domain"/>
    <property type="match status" value="1"/>
</dbReference>
<gene>
    <name evidence="6" type="primary">gltC_7</name>
    <name evidence="6" type="ORF">DWB77_05296</name>
</gene>